<gene>
    <name evidence="1" type="ORF">BJB45_16350</name>
</gene>
<keyword evidence="2" id="KW-1185">Reference proteome</keyword>
<accession>W1NBE7</accession>
<dbReference type="EMBL" id="AVBC01000014">
    <property type="protein sequence ID" value="ERL52849.1"/>
    <property type="molecule type" value="Genomic_DNA"/>
</dbReference>
<proteinExistence type="predicted"/>
<organism evidence="1 2">
    <name type="scientific">Halomonas huangheensis</name>
    <dbReference type="NCBI Taxonomy" id="1178482"/>
    <lineage>
        <taxon>Bacteria</taxon>
        <taxon>Pseudomonadati</taxon>
        <taxon>Pseudomonadota</taxon>
        <taxon>Gammaproteobacteria</taxon>
        <taxon>Oceanospirillales</taxon>
        <taxon>Halomonadaceae</taxon>
        <taxon>Halomonas</taxon>
    </lineage>
</organism>
<name>W1NBE7_9GAMM</name>
<dbReference type="AlphaFoldDB" id="W1NBE7"/>
<sequence length="44" mass="5078">MKTDERYRAGMRRFQAQFKASYYSLSKAASPTPDYVIPSLSKET</sequence>
<dbReference type="Proteomes" id="UP000019113">
    <property type="component" value="Unassembled WGS sequence"/>
</dbReference>
<protein>
    <submittedName>
        <fullName evidence="1">Uncharacterized protein</fullName>
    </submittedName>
</protein>
<comment type="caution">
    <text evidence="1">The sequence shown here is derived from an EMBL/GenBank/DDBJ whole genome shotgun (WGS) entry which is preliminary data.</text>
</comment>
<reference evidence="1 2" key="1">
    <citation type="submission" date="2013-08" db="EMBL/GenBank/DDBJ databases">
        <title>draft genome of Halomonas huanghegensis, strain BJGMM-B45T.</title>
        <authorList>
            <person name="Miao C."/>
            <person name="Wan Y."/>
            <person name="Jin W."/>
        </authorList>
    </citation>
    <scope>NUCLEOTIDE SEQUENCE [LARGE SCALE GENOMIC DNA]</scope>
    <source>
        <strain evidence="1 2">BJGMM-B45</strain>
    </source>
</reference>
<evidence type="ECO:0000313" key="1">
    <source>
        <dbReference type="EMBL" id="ERL52849.1"/>
    </source>
</evidence>
<evidence type="ECO:0000313" key="2">
    <source>
        <dbReference type="Proteomes" id="UP000019113"/>
    </source>
</evidence>